<dbReference type="Gene3D" id="1.50.10.20">
    <property type="match status" value="1"/>
</dbReference>
<comment type="cofactor">
    <cofactor evidence="9">
        <name>Zn(2+)</name>
        <dbReference type="ChEBI" id="CHEBI:29105"/>
    </cofactor>
    <text evidence="9">Binds 1 zinc ion per subunit.</text>
</comment>
<evidence type="ECO:0000256" key="1">
    <source>
        <dbReference type="ARBA" id="ARBA00010497"/>
    </source>
</evidence>
<dbReference type="OMA" id="WCIYWIL"/>
<dbReference type="InParanoid" id="F2UJ19"/>
<dbReference type="InterPro" id="IPR008930">
    <property type="entry name" value="Terpenoid_cyclase/PrenylTrfase"/>
</dbReference>
<proteinExistence type="inferred from homology"/>
<dbReference type="InterPro" id="IPR045089">
    <property type="entry name" value="PGGT1B-like"/>
</dbReference>
<dbReference type="PANTHER" id="PTHR11774">
    <property type="entry name" value="GERANYLGERANYL TRANSFERASE TYPE BETA SUBUNIT"/>
    <property type="match status" value="1"/>
</dbReference>
<evidence type="ECO:0000313" key="12">
    <source>
        <dbReference type="Proteomes" id="UP000007799"/>
    </source>
</evidence>
<dbReference type="Proteomes" id="UP000007799">
    <property type="component" value="Unassembled WGS sequence"/>
</dbReference>
<evidence type="ECO:0000313" key="11">
    <source>
        <dbReference type="EMBL" id="EGD76967.1"/>
    </source>
</evidence>
<dbReference type="InterPro" id="IPR001330">
    <property type="entry name" value="Prenyltrans"/>
</dbReference>
<dbReference type="SUPFAM" id="SSF48239">
    <property type="entry name" value="Terpenoid cyclases/Protein prenyltransferases"/>
    <property type="match status" value="1"/>
</dbReference>
<evidence type="ECO:0000256" key="3">
    <source>
        <dbReference type="ARBA" id="ARBA00015798"/>
    </source>
</evidence>
<evidence type="ECO:0000256" key="6">
    <source>
        <dbReference type="ARBA" id="ARBA00022723"/>
    </source>
</evidence>
<evidence type="ECO:0000259" key="10">
    <source>
        <dbReference type="Pfam" id="PF00432"/>
    </source>
</evidence>
<dbReference type="EC" id="2.5.1.58" evidence="2 9"/>
<dbReference type="PANTHER" id="PTHR11774:SF6">
    <property type="entry name" value="PROTEIN FARNESYLTRANSFERASE SUBUNIT BETA"/>
    <property type="match status" value="1"/>
</dbReference>
<keyword evidence="5 9" id="KW-0808">Transferase</keyword>
<dbReference type="Pfam" id="PF00432">
    <property type="entry name" value="Prenyltrans"/>
    <property type="match status" value="1"/>
</dbReference>
<gene>
    <name evidence="11" type="ORF">PTSG_07310</name>
</gene>
<evidence type="ECO:0000256" key="9">
    <source>
        <dbReference type="RuleBase" id="RU365056"/>
    </source>
</evidence>
<dbReference type="STRING" id="946362.F2UJ19"/>
<dbReference type="GO" id="GO:0004660">
    <property type="term" value="F:protein farnesyltransferase activity"/>
    <property type="evidence" value="ECO:0007669"/>
    <property type="project" value="UniProtKB-UniRule"/>
</dbReference>
<keyword evidence="6 9" id="KW-0479">Metal-binding</keyword>
<dbReference type="OrthoDB" id="10261146at2759"/>
<dbReference type="GO" id="GO:0008270">
    <property type="term" value="F:zinc ion binding"/>
    <property type="evidence" value="ECO:0007669"/>
    <property type="project" value="UniProtKB-UniRule"/>
</dbReference>
<name>F2UJ19_SALR5</name>
<keyword evidence="12" id="KW-1185">Reference proteome</keyword>
<evidence type="ECO:0000256" key="5">
    <source>
        <dbReference type="ARBA" id="ARBA00022679"/>
    </source>
</evidence>
<evidence type="ECO:0000256" key="8">
    <source>
        <dbReference type="ARBA" id="ARBA00022833"/>
    </source>
</evidence>
<evidence type="ECO:0000256" key="2">
    <source>
        <dbReference type="ARBA" id="ARBA00012702"/>
    </source>
</evidence>
<comment type="subunit">
    <text evidence="9">Heterodimer of an alpha and a beta subunit.</text>
</comment>
<dbReference type="GeneID" id="16071370"/>
<sequence length="345" mass="37327">MGYDGLVKLDPEQHLPYVTGGLGTLPSGFETLDASRPWLVYWSLNALVILGGTISPELKRRVINTLRMCQAETGGFGGGVGQVAHAAPTYAAVNALAIIGTEEAWSIINREKLASWLSSLIEDDGSMHMHDDGEIDVRAVYCGASAARLCGLDVDTIFAKCPQWVARCQTYEGGFAAIPGLEAHGGYTFCGFAAMSILCSTHLIDIPRLTEWLANRQMPMSGGFQGRPNKLVDGCYSFWVGGCFPILADLLEAQGLPGDVVNAEALIDYVVCVCQCPSGFRDKPGKRQDYYHTSYCLSGLASMKRFAPNHPILSQLNATHPIHNVPPANAERMIQAMSSQTTTRH</sequence>
<dbReference type="AlphaFoldDB" id="F2UJ19"/>
<comment type="catalytic activity">
    <reaction evidence="9">
        <text>L-cysteinyl-[protein] + (2E,6E)-farnesyl diphosphate = S-(2E,6E)-farnesyl-L-cysteinyl-[protein] + diphosphate</text>
        <dbReference type="Rhea" id="RHEA:13345"/>
        <dbReference type="Rhea" id="RHEA-COMP:10131"/>
        <dbReference type="Rhea" id="RHEA-COMP:11535"/>
        <dbReference type="ChEBI" id="CHEBI:29950"/>
        <dbReference type="ChEBI" id="CHEBI:33019"/>
        <dbReference type="ChEBI" id="CHEBI:86019"/>
        <dbReference type="ChEBI" id="CHEBI:175763"/>
    </reaction>
</comment>
<protein>
    <recommendedName>
        <fullName evidence="3 9">Protein farnesyltransferase subunit beta</fullName>
        <shortName evidence="9">FTase-beta</shortName>
        <ecNumber evidence="2 9">2.5.1.58</ecNumber>
    </recommendedName>
</protein>
<dbReference type="EMBL" id="GL832976">
    <property type="protein sequence ID" value="EGD76967.1"/>
    <property type="molecule type" value="Genomic_DNA"/>
</dbReference>
<keyword evidence="4 9" id="KW-0637">Prenyltransferase</keyword>
<dbReference type="FunCoup" id="F2UJ19">
    <property type="interactions" value="729"/>
</dbReference>
<evidence type="ECO:0000256" key="4">
    <source>
        <dbReference type="ARBA" id="ARBA00022602"/>
    </source>
</evidence>
<dbReference type="GO" id="GO:0005965">
    <property type="term" value="C:protein farnesyltransferase complex"/>
    <property type="evidence" value="ECO:0007669"/>
    <property type="project" value="UniProtKB-UniRule"/>
</dbReference>
<comment type="function">
    <text evidence="9">Catalyzes the transfer of a farnesyl moiety from farnesyl diphosphate to a cysteine at the fourth position from the C-terminus of several proteins. The beta subunit is responsible for peptide-binding.</text>
</comment>
<dbReference type="GO" id="GO:0097354">
    <property type="term" value="P:prenylation"/>
    <property type="evidence" value="ECO:0007669"/>
    <property type="project" value="UniProtKB-UniRule"/>
</dbReference>
<accession>F2UJ19</accession>
<dbReference type="InterPro" id="IPR026872">
    <property type="entry name" value="FTB"/>
</dbReference>
<dbReference type="eggNOG" id="KOG0365">
    <property type="taxonomic scope" value="Eukaryota"/>
</dbReference>
<feature type="domain" description="Prenyltransferase alpha-alpha toroid" evidence="10">
    <location>
        <begin position="9"/>
        <end position="325"/>
    </location>
</feature>
<organism evidence="12">
    <name type="scientific">Salpingoeca rosetta (strain ATCC 50818 / BSB-021)</name>
    <dbReference type="NCBI Taxonomy" id="946362"/>
    <lineage>
        <taxon>Eukaryota</taxon>
        <taxon>Choanoflagellata</taxon>
        <taxon>Craspedida</taxon>
        <taxon>Salpingoecidae</taxon>
        <taxon>Salpingoeca</taxon>
    </lineage>
</organism>
<comment type="similarity">
    <text evidence="1 9">Belongs to the protein prenyltransferase subunit beta family.</text>
</comment>
<keyword evidence="8 9" id="KW-0862">Zinc</keyword>
<reference evidence="11" key="1">
    <citation type="submission" date="2009-08" db="EMBL/GenBank/DDBJ databases">
        <title>Annotation of Salpingoeca rosetta.</title>
        <authorList>
            <consortium name="The Broad Institute Genome Sequencing Platform"/>
            <person name="Russ C."/>
            <person name="Cuomo C."/>
            <person name="Burger G."/>
            <person name="Gray M.W."/>
            <person name="Holland P.W.H."/>
            <person name="King N."/>
            <person name="Lang F.B.F."/>
            <person name="Roger A.J."/>
            <person name="Ruiz-Trillo I."/>
            <person name="Young S.K."/>
            <person name="Zeng Q."/>
            <person name="Gargeya S."/>
            <person name="Alvarado L."/>
            <person name="Berlin A."/>
            <person name="Chapman S.B."/>
            <person name="Chen Z."/>
            <person name="Freedman E."/>
            <person name="Gellesch M."/>
            <person name="Goldberg J."/>
            <person name="Griggs A."/>
            <person name="Gujja S."/>
            <person name="Heilman E."/>
            <person name="Heiman D."/>
            <person name="Howarth C."/>
            <person name="Mehta T."/>
            <person name="Neiman D."/>
            <person name="Pearson M."/>
            <person name="Roberts A."/>
            <person name="Saif S."/>
            <person name="Shea T."/>
            <person name="Shenoy N."/>
            <person name="Sisk P."/>
            <person name="Stolte C."/>
            <person name="Sykes S."/>
            <person name="White J."/>
            <person name="Yandava C."/>
            <person name="Haas B."/>
            <person name="Nusbaum C."/>
            <person name="Birren B."/>
        </authorList>
    </citation>
    <scope>NUCLEOTIDE SEQUENCE [LARGE SCALE GENOMIC DNA]</scope>
    <source>
        <strain evidence="11">ATCC 50818</strain>
    </source>
</reference>
<dbReference type="CDD" id="cd02893">
    <property type="entry name" value="FTase"/>
    <property type="match status" value="1"/>
</dbReference>
<keyword evidence="7" id="KW-0677">Repeat</keyword>
<dbReference type="RefSeq" id="XP_004990807.1">
    <property type="nucleotide sequence ID" value="XM_004990750.1"/>
</dbReference>
<evidence type="ECO:0000256" key="7">
    <source>
        <dbReference type="ARBA" id="ARBA00022737"/>
    </source>
</evidence>
<dbReference type="KEGG" id="sre:PTSG_07310"/>